<keyword evidence="3" id="KW-1185">Reference proteome</keyword>
<organism evidence="2 3">
    <name type="scientific">Trifolium medium</name>
    <dbReference type="NCBI Taxonomy" id="97028"/>
    <lineage>
        <taxon>Eukaryota</taxon>
        <taxon>Viridiplantae</taxon>
        <taxon>Streptophyta</taxon>
        <taxon>Embryophyta</taxon>
        <taxon>Tracheophyta</taxon>
        <taxon>Spermatophyta</taxon>
        <taxon>Magnoliopsida</taxon>
        <taxon>eudicotyledons</taxon>
        <taxon>Gunneridae</taxon>
        <taxon>Pentapetalae</taxon>
        <taxon>rosids</taxon>
        <taxon>fabids</taxon>
        <taxon>Fabales</taxon>
        <taxon>Fabaceae</taxon>
        <taxon>Papilionoideae</taxon>
        <taxon>50 kb inversion clade</taxon>
        <taxon>NPAAA clade</taxon>
        <taxon>Hologalegina</taxon>
        <taxon>IRL clade</taxon>
        <taxon>Trifolieae</taxon>
        <taxon>Trifolium</taxon>
    </lineage>
</organism>
<evidence type="ECO:0000256" key="1">
    <source>
        <dbReference type="SAM" id="MobiDB-lite"/>
    </source>
</evidence>
<comment type="caution">
    <text evidence="2">The sequence shown here is derived from an EMBL/GenBank/DDBJ whole genome shotgun (WGS) entry which is preliminary data.</text>
</comment>
<feature type="region of interest" description="Disordered" evidence="1">
    <location>
        <begin position="95"/>
        <end position="140"/>
    </location>
</feature>
<dbReference type="Proteomes" id="UP000265520">
    <property type="component" value="Unassembled WGS sequence"/>
</dbReference>
<dbReference type="AlphaFoldDB" id="A0A392R7Y4"/>
<dbReference type="EMBL" id="LXQA010193494">
    <property type="protein sequence ID" value="MCI32212.1"/>
    <property type="molecule type" value="Genomic_DNA"/>
</dbReference>
<evidence type="ECO:0000313" key="3">
    <source>
        <dbReference type="Proteomes" id="UP000265520"/>
    </source>
</evidence>
<proteinExistence type="predicted"/>
<sequence>LVPAKDEIEVQNLASQETHADPVNDEIAQGNLHSEDPVLQLIGEQVEVSSNDDGEDILMVSATQLVRVVNDEEFDDVVQKELQVVKKLWADMAEAKQGKQEESFTPFVSKSQKKKNKNLARSAGQPYHTCSKGAPRNMSL</sequence>
<evidence type="ECO:0000313" key="2">
    <source>
        <dbReference type="EMBL" id="MCI32212.1"/>
    </source>
</evidence>
<protein>
    <submittedName>
        <fullName evidence="2">Uncharacterized protein</fullName>
    </submittedName>
</protein>
<name>A0A392R7Y4_9FABA</name>
<feature type="non-terminal residue" evidence="2">
    <location>
        <position position="1"/>
    </location>
</feature>
<reference evidence="2 3" key="1">
    <citation type="journal article" date="2018" name="Front. Plant Sci.">
        <title>Red Clover (Trifolium pratense) and Zigzag Clover (T. medium) - A Picture of Genomic Similarities and Differences.</title>
        <authorList>
            <person name="Dluhosova J."/>
            <person name="Istvanek J."/>
            <person name="Nedelnik J."/>
            <person name="Repkova J."/>
        </authorList>
    </citation>
    <scope>NUCLEOTIDE SEQUENCE [LARGE SCALE GENOMIC DNA]</scope>
    <source>
        <strain evidence="3">cv. 10/8</strain>
        <tissue evidence="2">Leaf</tissue>
    </source>
</reference>
<accession>A0A392R7Y4</accession>